<dbReference type="OrthoDB" id="5867080at2759"/>
<evidence type="ECO:0000313" key="2">
    <source>
        <dbReference type="Proteomes" id="UP000050761"/>
    </source>
</evidence>
<organism evidence="2 3">
    <name type="scientific">Heligmosomoides polygyrus</name>
    <name type="common">Parasitic roundworm</name>
    <dbReference type="NCBI Taxonomy" id="6339"/>
    <lineage>
        <taxon>Eukaryota</taxon>
        <taxon>Metazoa</taxon>
        <taxon>Ecdysozoa</taxon>
        <taxon>Nematoda</taxon>
        <taxon>Chromadorea</taxon>
        <taxon>Rhabditida</taxon>
        <taxon>Rhabditina</taxon>
        <taxon>Rhabditomorpha</taxon>
        <taxon>Strongyloidea</taxon>
        <taxon>Heligmosomidae</taxon>
        <taxon>Heligmosomoides</taxon>
    </lineage>
</organism>
<dbReference type="EMBL" id="UZAH01029111">
    <property type="protein sequence ID" value="VDP04312.1"/>
    <property type="molecule type" value="Genomic_DNA"/>
</dbReference>
<dbReference type="Proteomes" id="UP000050761">
    <property type="component" value="Unassembled WGS sequence"/>
</dbReference>
<accession>A0A3P7ZUN4</accession>
<gene>
    <name evidence="1" type="ORF">HPBE_LOCUS15909</name>
</gene>
<reference evidence="1 2" key="1">
    <citation type="submission" date="2018-11" db="EMBL/GenBank/DDBJ databases">
        <authorList>
            <consortium name="Pathogen Informatics"/>
        </authorList>
    </citation>
    <scope>NUCLEOTIDE SEQUENCE [LARGE SCALE GENOMIC DNA]</scope>
</reference>
<dbReference type="AlphaFoldDB" id="A0A183G3D3"/>
<evidence type="ECO:0000313" key="3">
    <source>
        <dbReference type="WBParaSite" id="HPBE_0001591001-mRNA-1"/>
    </source>
</evidence>
<name>A0A183G3D3_HELPZ</name>
<accession>A0A183G3D3</accession>
<proteinExistence type="predicted"/>
<keyword evidence="2" id="KW-1185">Reference proteome</keyword>
<sequence length="128" mass="14971">MKNAKGWFLRSTASKTFKKNAERSFETLRTNLEETNVILRRVYAQMPRPVTEGPNFSITDKQEVAKIRQLKGNNIRKFALELERKLYQTEPQERNKDLESRVNSADKVQFIKECIFMFCNINGEGPEP</sequence>
<evidence type="ECO:0000313" key="1">
    <source>
        <dbReference type="EMBL" id="VDP04312.1"/>
    </source>
</evidence>
<protein>
    <submittedName>
        <fullName evidence="3">BAR domain-containing protein</fullName>
    </submittedName>
</protein>
<reference evidence="3" key="2">
    <citation type="submission" date="2019-09" db="UniProtKB">
        <authorList>
            <consortium name="WormBaseParasite"/>
        </authorList>
    </citation>
    <scope>IDENTIFICATION</scope>
</reference>
<dbReference type="WBParaSite" id="HPBE_0001591001-mRNA-1">
    <property type="protein sequence ID" value="HPBE_0001591001-mRNA-1"/>
    <property type="gene ID" value="HPBE_0001591001"/>
</dbReference>